<dbReference type="AlphaFoldDB" id="A0A9P7MU56"/>
<protein>
    <submittedName>
        <fullName evidence="2">Uncharacterized protein</fullName>
    </submittedName>
</protein>
<feature type="transmembrane region" description="Helical" evidence="1">
    <location>
        <begin position="93"/>
        <end position="114"/>
    </location>
</feature>
<reference evidence="2" key="1">
    <citation type="journal article" date="2020" name="bioRxiv">
        <title>Whole genome comparisons of ergot fungi reveals the divergence and evolution of species within the genus Claviceps are the result of varying mechanisms driving genome evolution and host range expansion.</title>
        <authorList>
            <person name="Wyka S.A."/>
            <person name="Mondo S.J."/>
            <person name="Liu M."/>
            <person name="Dettman J."/>
            <person name="Nalam V."/>
            <person name="Broders K.D."/>
        </authorList>
    </citation>
    <scope>NUCLEOTIDE SEQUENCE</scope>
    <source>
        <strain evidence="2">CCC 1102</strain>
    </source>
</reference>
<proteinExistence type="predicted"/>
<dbReference type="EMBL" id="SRPS01000067">
    <property type="protein sequence ID" value="KAG5970842.1"/>
    <property type="molecule type" value="Genomic_DNA"/>
</dbReference>
<organism evidence="2 3">
    <name type="scientific">Claviceps arundinis</name>
    <dbReference type="NCBI Taxonomy" id="1623583"/>
    <lineage>
        <taxon>Eukaryota</taxon>
        <taxon>Fungi</taxon>
        <taxon>Dikarya</taxon>
        <taxon>Ascomycota</taxon>
        <taxon>Pezizomycotina</taxon>
        <taxon>Sordariomycetes</taxon>
        <taxon>Hypocreomycetidae</taxon>
        <taxon>Hypocreales</taxon>
        <taxon>Clavicipitaceae</taxon>
        <taxon>Claviceps</taxon>
    </lineage>
</organism>
<keyword evidence="1" id="KW-1133">Transmembrane helix</keyword>
<dbReference type="Proteomes" id="UP000784919">
    <property type="component" value="Unassembled WGS sequence"/>
</dbReference>
<accession>A0A9P7MU56</accession>
<evidence type="ECO:0000256" key="1">
    <source>
        <dbReference type="SAM" id="Phobius"/>
    </source>
</evidence>
<evidence type="ECO:0000313" key="2">
    <source>
        <dbReference type="EMBL" id="KAG5970842.1"/>
    </source>
</evidence>
<name>A0A9P7MU56_9HYPO</name>
<sequence length="115" mass="13245">MEAVDMGTWVPDWWAMEKPCLRNVSLPISHELRSSVIDGDQVWFCVKTDGVALVGRRRVLLCRIPWWEERSGHHIIYAAGPLGMALRRDKVNFLFSFMALEAKHSGLLFVLYVLM</sequence>
<gene>
    <name evidence="2" type="ORF">E4U56_007236</name>
</gene>
<keyword evidence="1" id="KW-0472">Membrane</keyword>
<keyword evidence="1" id="KW-0812">Transmembrane</keyword>
<evidence type="ECO:0000313" key="3">
    <source>
        <dbReference type="Proteomes" id="UP000784919"/>
    </source>
</evidence>
<comment type="caution">
    <text evidence="2">The sequence shown here is derived from an EMBL/GenBank/DDBJ whole genome shotgun (WGS) entry which is preliminary data.</text>
</comment>